<dbReference type="PANTHER" id="PTHR11669">
    <property type="entry name" value="REPLICATION FACTOR C / DNA POLYMERASE III GAMMA-TAU SUBUNIT"/>
    <property type="match status" value="1"/>
</dbReference>
<evidence type="ECO:0000256" key="7">
    <source>
        <dbReference type="ARBA" id="ARBA00022833"/>
    </source>
</evidence>
<keyword evidence="5" id="KW-0479">Metal-binding</keyword>
<dbReference type="Pfam" id="PF12170">
    <property type="entry name" value="DNA_pol3_tau_5"/>
    <property type="match status" value="1"/>
</dbReference>
<dbReference type="EMBL" id="CP054475">
    <property type="protein sequence ID" value="UXD87413.1"/>
    <property type="molecule type" value="Genomic_DNA"/>
</dbReference>
<comment type="similarity">
    <text evidence="1 11">Belongs to the DnaX/STICHEL family.</text>
</comment>
<dbReference type="InterPro" id="IPR045085">
    <property type="entry name" value="HLD_clamp_pol_III_gamma_tau"/>
</dbReference>
<dbReference type="Pfam" id="PF13177">
    <property type="entry name" value="DNA_pol3_delta2"/>
    <property type="match status" value="1"/>
</dbReference>
<name>A0ABY6AB10_9GAMM</name>
<evidence type="ECO:0000256" key="8">
    <source>
        <dbReference type="ARBA" id="ARBA00022840"/>
    </source>
</evidence>
<evidence type="ECO:0000256" key="1">
    <source>
        <dbReference type="ARBA" id="ARBA00006360"/>
    </source>
</evidence>
<evidence type="ECO:0000256" key="12">
    <source>
        <dbReference type="SAM" id="MobiDB-lite"/>
    </source>
</evidence>
<dbReference type="Gene3D" id="1.20.272.10">
    <property type="match status" value="1"/>
</dbReference>
<gene>
    <name evidence="11 14" type="primary">dnaX</name>
    <name evidence="14" type="ORF">HUF19_08200</name>
</gene>
<evidence type="ECO:0000313" key="15">
    <source>
        <dbReference type="Proteomes" id="UP001065322"/>
    </source>
</evidence>
<keyword evidence="6 11" id="KW-0547">Nucleotide-binding</keyword>
<dbReference type="CDD" id="cd00009">
    <property type="entry name" value="AAA"/>
    <property type="match status" value="1"/>
</dbReference>
<dbReference type="Proteomes" id="UP001065322">
    <property type="component" value="Chromosome"/>
</dbReference>
<dbReference type="NCBIfam" id="TIGR02397">
    <property type="entry name" value="dnaX_nterm"/>
    <property type="match status" value="1"/>
</dbReference>
<evidence type="ECO:0000256" key="2">
    <source>
        <dbReference type="ARBA" id="ARBA00022679"/>
    </source>
</evidence>
<dbReference type="NCBIfam" id="NF004046">
    <property type="entry name" value="PRK05563.1"/>
    <property type="match status" value="1"/>
</dbReference>
<dbReference type="SMART" id="SM00382">
    <property type="entry name" value="AAA"/>
    <property type="match status" value="1"/>
</dbReference>
<keyword evidence="4 11" id="KW-0235">DNA replication</keyword>
<accession>A0ABY6AB10</accession>
<keyword evidence="9 11" id="KW-0239">DNA-directed DNA polymerase</keyword>
<comment type="subunit">
    <text evidence="11">DNA polymerase III contains a core (composed of alpha, epsilon and theta chains) that associates with a tau subunit. This core dimerizes to form the POLIII' complex. PolIII' associates with the gamma complex (composed of gamma, delta, delta', psi and chi chains) and with the beta chain to form the complete DNA polymerase III complex.</text>
</comment>
<keyword evidence="8 11" id="KW-0067">ATP-binding</keyword>
<dbReference type="SUPFAM" id="SSF52540">
    <property type="entry name" value="P-loop containing nucleoside triphosphate hydrolases"/>
    <property type="match status" value="1"/>
</dbReference>
<protein>
    <recommendedName>
        <fullName evidence="11">DNA polymerase III subunit gamma/tau</fullName>
        <ecNumber evidence="11">2.7.7.7</ecNumber>
    </recommendedName>
</protein>
<keyword evidence="3 11" id="KW-0548">Nucleotidyltransferase</keyword>
<evidence type="ECO:0000256" key="3">
    <source>
        <dbReference type="ARBA" id="ARBA00022695"/>
    </source>
</evidence>
<evidence type="ECO:0000256" key="6">
    <source>
        <dbReference type="ARBA" id="ARBA00022741"/>
    </source>
</evidence>
<dbReference type="InterPro" id="IPR012763">
    <property type="entry name" value="DNA_pol_III_sug/sutau_N"/>
</dbReference>
<evidence type="ECO:0000256" key="10">
    <source>
        <dbReference type="ARBA" id="ARBA00049244"/>
    </source>
</evidence>
<feature type="domain" description="AAA+ ATPase" evidence="13">
    <location>
        <begin position="37"/>
        <end position="177"/>
    </location>
</feature>
<evidence type="ECO:0000313" key="14">
    <source>
        <dbReference type="EMBL" id="UXD87413.1"/>
    </source>
</evidence>
<dbReference type="GO" id="GO:0003887">
    <property type="term" value="F:DNA-directed DNA polymerase activity"/>
    <property type="evidence" value="ECO:0007669"/>
    <property type="project" value="UniProtKB-EC"/>
</dbReference>
<dbReference type="InterPro" id="IPR022754">
    <property type="entry name" value="DNA_pol_III_gamma-3"/>
</dbReference>
<dbReference type="Gene3D" id="1.10.8.60">
    <property type="match status" value="1"/>
</dbReference>
<evidence type="ECO:0000256" key="4">
    <source>
        <dbReference type="ARBA" id="ARBA00022705"/>
    </source>
</evidence>
<sequence length="681" mass="73817">MSYQVLARKWRPRFFDEMVGQEHVLKALINALNEQRLHHAYLFTGTRGVGKTTIARILAKCLNCEQGISARPCGECSACREIAEGRFVDLIEVDAASRTKVEDTRELLDNVQYAPTRGRFKVYLIDEVHMLSTHSFNALLKTLEEPPAHVKFLLATTDPQKLPVTVLSRCLQFSLKNMTPERIVSYLGKVLEAEKIGYEEPALWQLGRAAQGSMRDALSLTDQAIAYGEGLVGEAQVNAMLGTMDRGRLFKMAEVMARADAAEVMNEVAAMAEHGPDYDEVLQGLLTIWHRAALGQVVPDAIENSQGDREAVLQLALAMQPEDLQLYYQIALSGRADLALAPDPRQGFEMILLRMLAFRPAPAAPLELDLESALQKKKRLSSESLSGSSPVVTAVASPASLVADTDEGEQGPAAVSDISPASDPSVGSVLADDEDHPADIAGSAVVNESADAGTAEVVAEPSGHESQQSALLHQSVTAGPEDTAAVKPSALTDVPSSANDSTPGLATMMDDDGPQIMQVVVGQDENRGPLISESRHAAEQDLAVGTPSAAEDDAAPTPYTWWQWVNKLKLAGLPMAIARNSALVQVDGDRYIFDVDPVQGALFNDGQRLRIQEAMREWLPQAVVEMALRLPRGETPEQRRQREAAEAHYGAKQAIEADPLVQRVLAEFGGFVIDDTIRPVS</sequence>
<dbReference type="InterPro" id="IPR021029">
    <property type="entry name" value="DNA_pol_III_tau_dom-5"/>
</dbReference>
<dbReference type="InterPro" id="IPR003593">
    <property type="entry name" value="AAA+_ATPase"/>
</dbReference>
<dbReference type="Gene3D" id="3.30.300.150">
    <property type="entry name" value="DNA polymerase III, tau subunit, domain V"/>
    <property type="match status" value="1"/>
</dbReference>
<dbReference type="InterPro" id="IPR001270">
    <property type="entry name" value="ClpA/B"/>
</dbReference>
<dbReference type="InterPro" id="IPR027417">
    <property type="entry name" value="P-loop_NTPase"/>
</dbReference>
<reference evidence="15" key="1">
    <citation type="submission" date="2020-06" db="EMBL/GenBank/DDBJ databases">
        <title>Thalassolituus marinus alknpb1M-1, a hydrocarbon-degrading bacterium isolated from the deep-sea overlying water using an in-situ strategy from the South China Sea basin.</title>
        <authorList>
            <person name="Dong C."/>
            <person name="Chen Y."/>
            <person name="Shao Z."/>
        </authorList>
    </citation>
    <scope>NUCLEOTIDE SEQUENCE [LARGE SCALE GENOMIC DNA]</scope>
    <source>
        <strain evidence="15">alknpb1M-1</strain>
    </source>
</reference>
<evidence type="ECO:0000259" key="13">
    <source>
        <dbReference type="SMART" id="SM00382"/>
    </source>
</evidence>
<keyword evidence="7" id="KW-0862">Zinc</keyword>
<dbReference type="InterPro" id="IPR050238">
    <property type="entry name" value="DNA_Rep/Repair_Clamp_Loader"/>
</dbReference>
<dbReference type="RefSeq" id="WP_260999331.1">
    <property type="nucleotide sequence ID" value="NZ_CP054475.1"/>
</dbReference>
<dbReference type="PRINTS" id="PR00300">
    <property type="entry name" value="CLPPROTEASEA"/>
</dbReference>
<dbReference type="InterPro" id="IPR008921">
    <property type="entry name" value="DNA_pol3_clamp-load_cplx_C"/>
</dbReference>
<comment type="catalytic activity">
    <reaction evidence="10 11">
        <text>DNA(n) + a 2'-deoxyribonucleoside 5'-triphosphate = DNA(n+1) + diphosphate</text>
        <dbReference type="Rhea" id="RHEA:22508"/>
        <dbReference type="Rhea" id="RHEA-COMP:17339"/>
        <dbReference type="Rhea" id="RHEA-COMP:17340"/>
        <dbReference type="ChEBI" id="CHEBI:33019"/>
        <dbReference type="ChEBI" id="CHEBI:61560"/>
        <dbReference type="ChEBI" id="CHEBI:173112"/>
        <dbReference type="EC" id="2.7.7.7"/>
    </reaction>
</comment>
<evidence type="ECO:0000256" key="9">
    <source>
        <dbReference type="ARBA" id="ARBA00022932"/>
    </source>
</evidence>
<feature type="region of interest" description="Disordered" evidence="12">
    <location>
        <begin position="404"/>
        <end position="435"/>
    </location>
</feature>
<organism evidence="14 15">
    <name type="scientific">Thalassolituus hydrocarboniclasticus</name>
    <dbReference type="NCBI Taxonomy" id="2742796"/>
    <lineage>
        <taxon>Bacteria</taxon>
        <taxon>Pseudomonadati</taxon>
        <taxon>Pseudomonadota</taxon>
        <taxon>Gammaproteobacteria</taxon>
        <taxon>Oceanospirillales</taxon>
        <taxon>Oceanospirillaceae</taxon>
        <taxon>Thalassolituus</taxon>
    </lineage>
</organism>
<comment type="function">
    <text evidence="11">DNA polymerase III is a complex, multichain enzyme responsible for most of the replicative synthesis in bacteria. This DNA polymerase also exhibits 3' to 5' exonuclease activity.</text>
</comment>
<evidence type="ECO:0000256" key="5">
    <source>
        <dbReference type="ARBA" id="ARBA00022723"/>
    </source>
</evidence>
<dbReference type="EC" id="2.7.7.7" evidence="11"/>
<dbReference type="PANTHER" id="PTHR11669:SF0">
    <property type="entry name" value="PROTEIN STICHEL-LIKE 2"/>
    <property type="match status" value="1"/>
</dbReference>
<dbReference type="NCBIfam" id="NF005942">
    <property type="entry name" value="PRK07994.1"/>
    <property type="match status" value="1"/>
</dbReference>
<dbReference type="CDD" id="cd18137">
    <property type="entry name" value="HLD_clamp_pol_III_gamma_tau"/>
    <property type="match status" value="1"/>
</dbReference>
<feature type="region of interest" description="Disordered" evidence="12">
    <location>
        <begin position="451"/>
        <end position="472"/>
    </location>
</feature>
<evidence type="ECO:0000256" key="11">
    <source>
        <dbReference type="RuleBase" id="RU364063"/>
    </source>
</evidence>
<dbReference type="Gene3D" id="3.40.50.300">
    <property type="entry name" value="P-loop containing nucleotide triphosphate hydrolases"/>
    <property type="match status" value="1"/>
</dbReference>
<dbReference type="Pfam" id="PF22608">
    <property type="entry name" value="DNAX_ATPase_lid"/>
    <property type="match status" value="1"/>
</dbReference>
<dbReference type="Pfam" id="PF12169">
    <property type="entry name" value="DNA_pol3_gamma3"/>
    <property type="match status" value="1"/>
</dbReference>
<keyword evidence="2 11" id="KW-0808">Transferase</keyword>
<dbReference type="SUPFAM" id="SSF48019">
    <property type="entry name" value="post-AAA+ oligomerization domain-like"/>
    <property type="match status" value="1"/>
</dbReference>
<keyword evidence="15" id="KW-1185">Reference proteome</keyword>
<proteinExistence type="inferred from homology"/>
<dbReference type="InterPro" id="IPR038249">
    <property type="entry name" value="PolIII_tau_V_sf"/>
</dbReference>